<keyword evidence="1" id="KW-0175">Coiled coil</keyword>
<feature type="coiled-coil region" evidence="1">
    <location>
        <begin position="100"/>
        <end position="165"/>
    </location>
</feature>
<dbReference type="Gene3D" id="1.20.58.1930">
    <property type="match status" value="1"/>
</dbReference>
<reference evidence="8" key="2">
    <citation type="submission" date="2006-03" db="EMBL/GenBank/DDBJ databases">
        <title>The genome sequence of the Plasmodium falciparum HB3.</title>
        <authorList>
            <consortium name="The Broad Institute Genome Sequencing Platform"/>
            <person name="Birren B."/>
            <person name="Lander E."/>
            <person name="Galagan J."/>
            <person name="Nusbaum C."/>
            <person name="Devon K."/>
            <person name="Henn M."/>
            <person name="Jaffe D."/>
            <person name="Butler J."/>
            <person name="Alvarez P."/>
            <person name="Gnerre S."/>
            <person name="Grabherr M."/>
            <person name="Kleber M."/>
            <person name="Mauceli E."/>
            <person name="Brockman W."/>
            <person name="MacCallum I.A."/>
            <person name="Rounsley S."/>
            <person name="Young S."/>
            <person name="LaButti K."/>
            <person name="Pushparaj V."/>
            <person name="DeCaprio D."/>
            <person name="Crawford M."/>
            <person name="Koehrsen M."/>
            <person name="Engels R."/>
            <person name="Montgomery P."/>
            <person name="Pearson M."/>
            <person name="Howarth C."/>
            <person name="Larson L."/>
            <person name="Luoma S."/>
            <person name="White J."/>
            <person name="Kodira C."/>
            <person name="Zeng Q."/>
            <person name="Oleary S."/>
            <person name="Yandava C."/>
            <person name="Alvarado L."/>
            <person name="Wirth D."/>
            <person name="Volkman S."/>
            <person name="Hartl D."/>
        </authorList>
    </citation>
    <scope>NUCLEOTIDE SEQUENCE [LARGE SCALE GENOMIC DNA]</scope>
</reference>
<sequence>MKRTQVRLIKNARCAANIDPPTYFDYVPQYLRWFEEWAEDFCRKRKHKLENAIKICRGENGKDKYCDRYGLDCERTKYKIGYLVEGNDCHKCSVPCKRFVEWIAKQKKEFEKQKKKYRKEIDQKNDKTIKTRYGTINNLYADQFYTELKKNYQDVDSFLEKLNDEAICKKPPKVEDEKADHVDFKKESHTFSPTEYCDPCPDCGVKRKSDGSEKWEAKSDTDCAKEIEKTITKENTTIIPVLTPEKKKTSILQKYKNFCDNAENNKQIEKWTCHYEGTNRNNCILGEWENFKQDKTFRSYHSFFYGSFTEMLKDSIDWRTYFKSCINNNKNTCRKGCHDKCECYKRWVEKKKKEFEGIKEHFRKQEDLLKDIQNVDPNVILIPTLSDNFQEDMKNAHDDSEEIAETCKKCQEPQKPQEQEQATRASWSLRRTPRRRPHHHLPVAPKPGTPPQAPVDPHGEDDDEEEEEEEENEVAETAVEGEGSVPQEEGSTTTTPRDTNKFSDACKLKYGPGGKEKFPNWKCVTPSGDEKSGGKDGATGGLCIPPRRRRLYVTPLTKLTGGDGTTQSSQPKEAGAPQVSPSATSSGSQSDPLLTAFVESAAVETFFLWHKYKMEKKKEKEEAQENVYIPTDENDEEQKQITKKW</sequence>
<dbReference type="InterPro" id="IPR004258">
    <property type="entry name" value="DBL"/>
</dbReference>
<evidence type="ECO:0000259" key="4">
    <source>
        <dbReference type="Pfam" id="PF05424"/>
    </source>
</evidence>
<dbReference type="Pfam" id="PF03011">
    <property type="entry name" value="PFEMP"/>
    <property type="match status" value="1"/>
</dbReference>
<feature type="compositionally biased region" description="Acidic residues" evidence="2">
    <location>
        <begin position="459"/>
        <end position="474"/>
    </location>
</feature>
<dbReference type="Pfam" id="PF22672">
    <property type="entry name" value="DBL_C"/>
    <property type="match status" value="1"/>
</dbReference>
<gene>
    <name evidence="7" type="ORF">PFHG_05439</name>
</gene>
<dbReference type="GO" id="GO:0016020">
    <property type="term" value="C:membrane"/>
    <property type="evidence" value="ECO:0007669"/>
    <property type="project" value="InterPro"/>
</dbReference>
<evidence type="ECO:0000259" key="6">
    <source>
        <dbReference type="Pfam" id="PF22672"/>
    </source>
</evidence>
<dbReference type="Gene3D" id="1.20.58.830">
    <property type="match status" value="1"/>
</dbReference>
<dbReference type="InterPro" id="IPR054595">
    <property type="entry name" value="DBL_C"/>
</dbReference>
<reference evidence="7 8" key="1">
    <citation type="submission" date="2006-03" db="EMBL/GenBank/DDBJ databases">
        <title>Annotation of Plasmodium falciparum HB3.</title>
        <authorList>
            <consortium name="The Broad Institute Genome Sequencing Platform"/>
            <person name="Volkman S.K."/>
            <person name="Neafsey D.E."/>
            <person name="Dash A.P."/>
            <person name="Chitnis C.E."/>
            <person name="Hartl D.L."/>
            <person name="Young S.K."/>
            <person name="Zeng Q."/>
            <person name="Koehrsen M."/>
            <person name="Alvarado L."/>
            <person name="Berlin A."/>
            <person name="Borenstein D."/>
            <person name="Chapman S.B."/>
            <person name="Chen Z."/>
            <person name="Engels R."/>
            <person name="Freedman E."/>
            <person name="Gellesch M."/>
            <person name="Goldberg J."/>
            <person name="Griggs A."/>
            <person name="Gujja S."/>
            <person name="Heilman E.R."/>
            <person name="Heiman D.I."/>
            <person name="Howarth C."/>
            <person name="Jen D."/>
            <person name="Larson L."/>
            <person name="Mehta T."/>
            <person name="Neiman D."/>
            <person name="Park D."/>
            <person name="Pearson M."/>
            <person name="Roberts A."/>
            <person name="Saif S."/>
            <person name="Shea T."/>
            <person name="Shenoy N."/>
            <person name="Sisk P."/>
            <person name="Stolte C."/>
            <person name="Sykes S."/>
            <person name="Walk T."/>
            <person name="White J."/>
            <person name="Yandava C."/>
            <person name="Haas B."/>
            <person name="Henn M.R."/>
            <person name="Nusbaum C."/>
            <person name="Birren B."/>
        </authorList>
    </citation>
    <scope>NUCLEOTIDE SEQUENCE [LARGE SCALE GENOMIC DNA]</scope>
    <source>
        <strain evidence="7">HB3</strain>
    </source>
</reference>
<feature type="compositionally biased region" description="Basic and acidic residues" evidence="2">
    <location>
        <begin position="405"/>
        <end position="418"/>
    </location>
</feature>
<organism evidence="7 8">
    <name type="scientific">Plasmodium falciparum (isolate HB3)</name>
    <dbReference type="NCBI Taxonomy" id="137071"/>
    <lineage>
        <taxon>Eukaryota</taxon>
        <taxon>Sar</taxon>
        <taxon>Alveolata</taxon>
        <taxon>Apicomplexa</taxon>
        <taxon>Aconoidasida</taxon>
        <taxon>Haemosporida</taxon>
        <taxon>Plasmodiidae</taxon>
        <taxon>Plasmodium</taxon>
        <taxon>Plasmodium (Laverania)</taxon>
    </lineage>
</organism>
<protein>
    <submittedName>
        <fullName evidence="7">Uncharacterized protein</fullName>
    </submittedName>
</protein>
<dbReference type="EMBL" id="GG700920">
    <property type="protein sequence ID" value="KOB64029.1"/>
    <property type="molecule type" value="Genomic_DNA"/>
</dbReference>
<feature type="compositionally biased region" description="Basic and acidic residues" evidence="2">
    <location>
        <begin position="498"/>
        <end position="507"/>
    </location>
</feature>
<feature type="compositionally biased region" description="Polar residues" evidence="2">
    <location>
        <begin position="579"/>
        <end position="590"/>
    </location>
</feature>
<dbReference type="OrthoDB" id="10572144at2759"/>
<feature type="domain" description="PfEMP1 CIDRalpha1" evidence="5">
    <location>
        <begin position="239"/>
        <end position="283"/>
    </location>
</feature>
<feature type="domain" description="Duffy-antigen binding" evidence="4">
    <location>
        <begin position="541"/>
        <end position="625"/>
    </location>
</feature>
<accession>A0A0L7KM70</accession>
<dbReference type="Pfam" id="PF21807">
    <property type="entry name" value="PfEMP1_CIDRalpha1_dom"/>
    <property type="match status" value="1"/>
</dbReference>
<feature type="region of interest" description="Disordered" evidence="2">
    <location>
        <begin position="394"/>
        <end position="590"/>
    </location>
</feature>
<dbReference type="InterPro" id="IPR042202">
    <property type="entry name" value="Duffy-ag-bd_sf"/>
</dbReference>
<feature type="compositionally biased region" description="Basic residues" evidence="2">
    <location>
        <begin position="431"/>
        <end position="441"/>
    </location>
</feature>
<dbReference type="Gene3D" id="1.20.1310.20">
    <property type="entry name" value="Duffy-antigen binding domain"/>
    <property type="match status" value="1"/>
</dbReference>
<feature type="domain" description="Duffy-binding-like" evidence="3">
    <location>
        <begin position="303"/>
        <end position="421"/>
    </location>
</feature>
<evidence type="ECO:0000259" key="5">
    <source>
        <dbReference type="Pfam" id="PF21807"/>
    </source>
</evidence>
<evidence type="ECO:0000259" key="3">
    <source>
        <dbReference type="Pfam" id="PF03011"/>
    </source>
</evidence>
<evidence type="ECO:0000256" key="1">
    <source>
        <dbReference type="SAM" id="Coils"/>
    </source>
</evidence>
<feature type="domain" description="Duffy-binding-like" evidence="6">
    <location>
        <begin position="36"/>
        <end position="195"/>
    </location>
</feature>
<dbReference type="SUPFAM" id="SSF140924">
    <property type="entry name" value="Duffy binding domain-like"/>
    <property type="match status" value="3"/>
</dbReference>
<feature type="compositionally biased region" description="Pro residues" evidence="2">
    <location>
        <begin position="444"/>
        <end position="454"/>
    </location>
</feature>
<dbReference type="AlphaFoldDB" id="A0A0L7KM70"/>
<dbReference type="InterPro" id="IPR008602">
    <property type="entry name" value="Duffy-antigen-binding"/>
</dbReference>
<dbReference type="FunFam" id="1.20.58.830:FF:000005">
    <property type="entry name" value="Erythrocyte membrane protein 1, PfEMP1"/>
    <property type="match status" value="1"/>
</dbReference>
<evidence type="ECO:0000256" key="2">
    <source>
        <dbReference type="SAM" id="MobiDB-lite"/>
    </source>
</evidence>
<evidence type="ECO:0000313" key="8">
    <source>
        <dbReference type="Proteomes" id="UP000054289"/>
    </source>
</evidence>
<dbReference type="Proteomes" id="UP000054289">
    <property type="component" value="Unassembled WGS sequence"/>
</dbReference>
<proteinExistence type="predicted"/>
<feature type="region of interest" description="Disordered" evidence="2">
    <location>
        <begin position="618"/>
        <end position="645"/>
    </location>
</feature>
<evidence type="ECO:0000313" key="7">
    <source>
        <dbReference type="EMBL" id="KOB64029.1"/>
    </source>
</evidence>
<dbReference type="InterPro" id="IPR049158">
    <property type="entry name" value="PfEMP1_CIDRalpha1_dom"/>
</dbReference>
<dbReference type="KEGG" id="pfh:PFHG_05439"/>
<name>A0A0L7KM70_PLAFX</name>
<dbReference type="GO" id="GO:0046789">
    <property type="term" value="F:host cell surface receptor binding"/>
    <property type="evidence" value="ECO:0007669"/>
    <property type="project" value="InterPro"/>
</dbReference>
<dbReference type="Pfam" id="PF05424">
    <property type="entry name" value="Duffy_binding"/>
    <property type="match status" value="1"/>
</dbReference>